<keyword evidence="3" id="KW-1185">Reference proteome</keyword>
<dbReference type="Proteomes" id="UP000247702">
    <property type="component" value="Unassembled WGS sequence"/>
</dbReference>
<keyword evidence="1" id="KW-1133">Transmembrane helix</keyword>
<evidence type="ECO:0000313" key="3">
    <source>
        <dbReference type="Proteomes" id="UP000247702"/>
    </source>
</evidence>
<sequence length="105" mass="12332">MQNFFLQKFSAPQSVDCATNLAHISNMQNHKSNAFLKSVTEFILNLISHYADFFLFISIFLIFFWDSLPNILKSYLIKTFNELSSYQTAENFKVPQFELDIFVRC</sequence>
<feature type="transmembrane region" description="Helical" evidence="1">
    <location>
        <begin position="42"/>
        <end position="65"/>
    </location>
</feature>
<name>A0A2Z6RUG0_9GLOM</name>
<accession>A0A2Z6RUG0</accession>
<dbReference type="EMBL" id="BEXD01001751">
    <property type="protein sequence ID" value="GBB95608.1"/>
    <property type="molecule type" value="Genomic_DNA"/>
</dbReference>
<reference evidence="2 3" key="1">
    <citation type="submission" date="2017-11" db="EMBL/GenBank/DDBJ databases">
        <title>The genome of Rhizophagus clarus HR1 reveals common genetic basis of auxotrophy among arbuscular mycorrhizal fungi.</title>
        <authorList>
            <person name="Kobayashi Y."/>
        </authorList>
    </citation>
    <scope>NUCLEOTIDE SEQUENCE [LARGE SCALE GENOMIC DNA]</scope>
    <source>
        <strain evidence="2 3">HR1</strain>
    </source>
</reference>
<evidence type="ECO:0000256" key="1">
    <source>
        <dbReference type="SAM" id="Phobius"/>
    </source>
</evidence>
<protein>
    <submittedName>
        <fullName evidence="2">Uncharacterized protein</fullName>
    </submittedName>
</protein>
<evidence type="ECO:0000313" key="2">
    <source>
        <dbReference type="EMBL" id="GBB95608.1"/>
    </source>
</evidence>
<dbReference type="AlphaFoldDB" id="A0A2Z6RUG0"/>
<keyword evidence="1" id="KW-0812">Transmembrane</keyword>
<comment type="caution">
    <text evidence="2">The sequence shown here is derived from an EMBL/GenBank/DDBJ whole genome shotgun (WGS) entry which is preliminary data.</text>
</comment>
<keyword evidence="1" id="KW-0472">Membrane</keyword>
<gene>
    <name evidence="2" type="ORF">RclHR1_25740003</name>
</gene>
<organism evidence="2 3">
    <name type="scientific">Rhizophagus clarus</name>
    <dbReference type="NCBI Taxonomy" id="94130"/>
    <lineage>
        <taxon>Eukaryota</taxon>
        <taxon>Fungi</taxon>
        <taxon>Fungi incertae sedis</taxon>
        <taxon>Mucoromycota</taxon>
        <taxon>Glomeromycotina</taxon>
        <taxon>Glomeromycetes</taxon>
        <taxon>Glomerales</taxon>
        <taxon>Glomeraceae</taxon>
        <taxon>Rhizophagus</taxon>
    </lineage>
</organism>
<proteinExistence type="predicted"/>